<dbReference type="EMBL" id="LAZR01057241">
    <property type="protein sequence ID" value="KKK72470.1"/>
    <property type="molecule type" value="Genomic_DNA"/>
</dbReference>
<proteinExistence type="predicted"/>
<comment type="caution">
    <text evidence="1">The sequence shown here is derived from an EMBL/GenBank/DDBJ whole genome shotgun (WGS) entry which is preliminary data.</text>
</comment>
<accession>A0A0F8YFN6</accession>
<protein>
    <submittedName>
        <fullName evidence="1">Uncharacterized protein</fullName>
    </submittedName>
</protein>
<reference evidence="1" key="1">
    <citation type="journal article" date="2015" name="Nature">
        <title>Complex archaea that bridge the gap between prokaryotes and eukaryotes.</title>
        <authorList>
            <person name="Spang A."/>
            <person name="Saw J.H."/>
            <person name="Jorgensen S.L."/>
            <person name="Zaremba-Niedzwiedzka K."/>
            <person name="Martijn J."/>
            <person name="Lind A.E."/>
            <person name="van Eijk R."/>
            <person name="Schleper C."/>
            <person name="Guy L."/>
            <person name="Ettema T.J."/>
        </authorList>
    </citation>
    <scope>NUCLEOTIDE SEQUENCE</scope>
</reference>
<gene>
    <name evidence="1" type="ORF">LCGC14_2903550</name>
</gene>
<organism evidence="1">
    <name type="scientific">marine sediment metagenome</name>
    <dbReference type="NCBI Taxonomy" id="412755"/>
    <lineage>
        <taxon>unclassified sequences</taxon>
        <taxon>metagenomes</taxon>
        <taxon>ecological metagenomes</taxon>
    </lineage>
</organism>
<sequence length="112" mass="13018">MRNTAVLEVKGKKLSFWPFDENIHHSIGVCWWPRSLRDGLAESGIYVIRRTTQVTRDSSTLAIRGNHEGADYPASWDSDDSHAAICQRLLEYLGIRPMPYRIREYYFTITEL</sequence>
<evidence type="ECO:0000313" key="1">
    <source>
        <dbReference type="EMBL" id="KKK72470.1"/>
    </source>
</evidence>
<dbReference type="AlphaFoldDB" id="A0A0F8YFN6"/>
<name>A0A0F8YFN6_9ZZZZ</name>